<dbReference type="STRING" id="1464122.SAMN05421737_10473"/>
<evidence type="ECO:0000313" key="2">
    <source>
        <dbReference type="Proteomes" id="UP000242662"/>
    </source>
</evidence>
<protein>
    <submittedName>
        <fullName evidence="1">Uncharacterized protein</fullName>
    </submittedName>
</protein>
<proteinExistence type="predicted"/>
<dbReference type="Pfam" id="PF24239">
    <property type="entry name" value="DUF7447"/>
    <property type="match status" value="1"/>
</dbReference>
<accession>A0A1G6HM32</accession>
<dbReference type="AlphaFoldDB" id="A0A1G6HM32"/>
<dbReference type="InterPro" id="IPR055870">
    <property type="entry name" value="DUF7447"/>
</dbReference>
<name>A0A1G6HM32_9BACI</name>
<evidence type="ECO:0000313" key="1">
    <source>
        <dbReference type="EMBL" id="SDB95319.1"/>
    </source>
</evidence>
<sequence length="95" mass="11271">MATLTFAEMKKLNESIGQDWFSEGAAEFFNTEYETRHASEGFFITSEHNGDGIRRFSIRSFDLKTYKVKTIGRFMEFETLKDARKRLNKILRIYR</sequence>
<keyword evidence="2" id="KW-1185">Reference proteome</keyword>
<organism evidence="1 2">
    <name type="scientific">Shouchella lonarensis</name>
    <dbReference type="NCBI Taxonomy" id="1464122"/>
    <lineage>
        <taxon>Bacteria</taxon>
        <taxon>Bacillati</taxon>
        <taxon>Bacillota</taxon>
        <taxon>Bacilli</taxon>
        <taxon>Bacillales</taxon>
        <taxon>Bacillaceae</taxon>
        <taxon>Shouchella</taxon>
    </lineage>
</organism>
<dbReference type="EMBL" id="FMYM01000004">
    <property type="protein sequence ID" value="SDB95319.1"/>
    <property type="molecule type" value="Genomic_DNA"/>
</dbReference>
<dbReference type="Proteomes" id="UP000242662">
    <property type="component" value="Unassembled WGS sequence"/>
</dbReference>
<reference evidence="2" key="1">
    <citation type="submission" date="2016-09" db="EMBL/GenBank/DDBJ databases">
        <authorList>
            <person name="Varghese N."/>
            <person name="Submissions S."/>
        </authorList>
    </citation>
    <scope>NUCLEOTIDE SEQUENCE [LARGE SCALE GENOMIC DNA]</scope>
    <source>
        <strain evidence="2">25nlg</strain>
    </source>
</reference>
<gene>
    <name evidence="1" type="ORF">SAMN05421737_10473</name>
</gene>
<dbReference type="RefSeq" id="WP_090775204.1">
    <property type="nucleotide sequence ID" value="NZ_FMYM01000004.1"/>
</dbReference>